<protein>
    <submittedName>
        <fullName evidence="1">Uncharacterized protein</fullName>
    </submittedName>
</protein>
<dbReference type="OrthoDB" id="3071392at2759"/>
<dbReference type="OMA" id="QVIVIME"/>
<keyword evidence="2" id="KW-1185">Reference proteome</keyword>
<reference evidence="2" key="1">
    <citation type="journal article" date="2017" name="Nat. Ecol. Evol.">
        <title>Genome expansion and lineage-specific genetic innovations in the forest pathogenic fungi Armillaria.</title>
        <authorList>
            <person name="Sipos G."/>
            <person name="Prasanna A.N."/>
            <person name="Walter M.C."/>
            <person name="O'Connor E."/>
            <person name="Balint B."/>
            <person name="Krizsan K."/>
            <person name="Kiss B."/>
            <person name="Hess J."/>
            <person name="Varga T."/>
            <person name="Slot J."/>
            <person name="Riley R."/>
            <person name="Boka B."/>
            <person name="Rigling D."/>
            <person name="Barry K."/>
            <person name="Lee J."/>
            <person name="Mihaltcheva S."/>
            <person name="LaButti K."/>
            <person name="Lipzen A."/>
            <person name="Waldron R."/>
            <person name="Moloney N.M."/>
            <person name="Sperisen C."/>
            <person name="Kredics L."/>
            <person name="Vagvoelgyi C."/>
            <person name="Patrignani A."/>
            <person name="Fitzpatrick D."/>
            <person name="Nagy I."/>
            <person name="Doyle S."/>
            <person name="Anderson J.B."/>
            <person name="Grigoriev I.V."/>
            <person name="Gueldener U."/>
            <person name="Muensterkoetter M."/>
            <person name="Nagy L.G."/>
        </authorList>
    </citation>
    <scope>NUCLEOTIDE SEQUENCE [LARGE SCALE GENOMIC DNA]</scope>
    <source>
        <strain evidence="2">Ar21-2</strain>
    </source>
</reference>
<proteinExistence type="predicted"/>
<dbReference type="STRING" id="47427.A0A2H3D3E5"/>
<name>A0A2H3D3E5_ARMGA</name>
<dbReference type="InParanoid" id="A0A2H3D3E5"/>
<evidence type="ECO:0000313" key="1">
    <source>
        <dbReference type="EMBL" id="PBK88264.1"/>
    </source>
</evidence>
<dbReference type="AlphaFoldDB" id="A0A2H3D3E5"/>
<evidence type="ECO:0000313" key="2">
    <source>
        <dbReference type="Proteomes" id="UP000217790"/>
    </source>
</evidence>
<gene>
    <name evidence="1" type="ORF">ARMGADRAFT_1084899</name>
</gene>
<accession>A0A2H3D3E5</accession>
<dbReference type="Proteomes" id="UP000217790">
    <property type="component" value="Unassembled WGS sequence"/>
</dbReference>
<sequence length="434" mass="49460">MTETILSWTRYFLHAFDMTTGLGDNPDLNGIPDSNLSCIAHLLSSLATLTQFHHSLFSEPRLIQNIVRLWLELTLHGYQSAYEFRALMAAITVFDNTKSEIPAVLQLGNHHSEDMATVIIRGLIEDQSRRPQKYVDYIRGGTLLTFCGALSVRLYDCIIAQKSVMWCCRAIRTLVSKPRIYSPPEARGRAMALGNLIGYMSRPCRYVYNLTEALDFHLLESRLTFSHFISLNEESLGTRIVPPEFYNFLDDILELAITFTIYRSVLRRILRTVKHADKFESTLGEGRAAQQWYRLKALALERAEAMHQYDLRKSRGGKLHGISCIDYQFFVAKCGADIREHSNLIRALRTQDLNEQVGNPEPVATTIVMSYIGPGNGVRLLRRDISICATQIGEDKWRLLKKDGEQVIVIMEFPYDKDEPICFAIPLSQFDVAL</sequence>
<dbReference type="EMBL" id="KZ293674">
    <property type="protein sequence ID" value="PBK88264.1"/>
    <property type="molecule type" value="Genomic_DNA"/>
</dbReference>
<organism evidence="1 2">
    <name type="scientific">Armillaria gallica</name>
    <name type="common">Bulbous honey fungus</name>
    <name type="synonym">Armillaria bulbosa</name>
    <dbReference type="NCBI Taxonomy" id="47427"/>
    <lineage>
        <taxon>Eukaryota</taxon>
        <taxon>Fungi</taxon>
        <taxon>Dikarya</taxon>
        <taxon>Basidiomycota</taxon>
        <taxon>Agaricomycotina</taxon>
        <taxon>Agaricomycetes</taxon>
        <taxon>Agaricomycetidae</taxon>
        <taxon>Agaricales</taxon>
        <taxon>Marasmiineae</taxon>
        <taxon>Physalacriaceae</taxon>
        <taxon>Armillaria</taxon>
    </lineage>
</organism>